<sequence>MKKTALFALMALFCSTAAQAHRVWVETAHTHGGEILKAELGYGEFPDMELIAQERLHIFSKPMQLITEKGKEDLVQKGQYNYQYQSKKPVKEGSYLVTAEYRPTFWSKNKAGWKQASIREMSDADYCEQTRMYGKNIVNVGHESADTKIITRPVGQGLEIVPLDNPANVHVGGRFKVRVLFNGEPLPGAAVTATFDGFDTGSRSNHKVEAQAFYDKTGDDGSVDIIPLRQGFWKASVEHKIDFPDPKICGKQASYTTLTFQIGHQAH</sequence>
<gene>
    <name evidence="2" type="ORF">H7A79_0886</name>
</gene>
<dbReference type="RefSeq" id="WP_187001223.1">
    <property type="nucleotide sequence ID" value="NZ_CP060414.2"/>
</dbReference>
<protein>
    <recommendedName>
        <fullName evidence="4">Nickel uptake substrate-specific transmembrane region family protein</fullName>
    </recommendedName>
</protein>
<dbReference type="InterPro" id="IPR019613">
    <property type="entry name" value="DUF4198"/>
</dbReference>
<evidence type="ECO:0000256" key="1">
    <source>
        <dbReference type="SAM" id="SignalP"/>
    </source>
</evidence>
<dbReference type="EMBL" id="CP060414">
    <property type="protein sequence ID" value="QNT59420.1"/>
    <property type="molecule type" value="Genomic_DNA"/>
</dbReference>
<evidence type="ECO:0008006" key="4">
    <source>
        <dbReference type="Google" id="ProtNLM"/>
    </source>
</evidence>
<keyword evidence="1" id="KW-0732">Signal</keyword>
<reference evidence="2" key="1">
    <citation type="submission" date="2024-06" db="EMBL/GenBank/DDBJ databases">
        <title>Complete Genome Sequence of mouse commensal type strain Neisseria musculi.</title>
        <authorList>
            <person name="Thapa E."/>
            <person name="Aluvathingal J."/>
            <person name="Nadendla S."/>
            <person name="Mehta A."/>
            <person name="Tettelin H."/>
            <person name="Weyand N.J."/>
        </authorList>
    </citation>
    <scope>NUCLEOTIDE SEQUENCE</scope>
    <source>
        <strain evidence="2">NW831</strain>
    </source>
</reference>
<name>A0A7H1MCQ5_9NEIS</name>
<feature type="chain" id="PRO_5028872821" description="Nickel uptake substrate-specific transmembrane region family protein" evidence="1">
    <location>
        <begin position="21"/>
        <end position="267"/>
    </location>
</feature>
<keyword evidence="3" id="KW-1185">Reference proteome</keyword>
<dbReference type="KEGG" id="nmus:H7A79_0886"/>
<evidence type="ECO:0000313" key="3">
    <source>
        <dbReference type="Proteomes" id="UP000516412"/>
    </source>
</evidence>
<dbReference type="Proteomes" id="UP000516412">
    <property type="component" value="Chromosome"/>
</dbReference>
<feature type="signal peptide" evidence="1">
    <location>
        <begin position="1"/>
        <end position="20"/>
    </location>
</feature>
<organism evidence="2 3">
    <name type="scientific">Neisseria musculi</name>
    <dbReference type="NCBI Taxonomy" id="1815583"/>
    <lineage>
        <taxon>Bacteria</taxon>
        <taxon>Pseudomonadati</taxon>
        <taxon>Pseudomonadota</taxon>
        <taxon>Betaproteobacteria</taxon>
        <taxon>Neisseriales</taxon>
        <taxon>Neisseriaceae</taxon>
        <taxon>Neisseria</taxon>
    </lineage>
</organism>
<dbReference type="AlphaFoldDB" id="A0A7H1MCQ5"/>
<accession>A0A7H1MCQ5</accession>
<proteinExistence type="predicted"/>
<evidence type="ECO:0000313" key="2">
    <source>
        <dbReference type="EMBL" id="QNT59420.1"/>
    </source>
</evidence>
<dbReference type="Pfam" id="PF10670">
    <property type="entry name" value="DUF4198"/>
    <property type="match status" value="1"/>
</dbReference>